<gene>
    <name evidence="1" type="ORF">BDK51DRAFT_50535</name>
</gene>
<keyword evidence="2" id="KW-1185">Reference proteome</keyword>
<name>A0A4P9W9L4_9FUNG</name>
<dbReference type="AlphaFoldDB" id="A0A4P9W9L4"/>
<sequence length="348" mass="37269">MRQYRWTAGPTFGGGQPKSGARNRHILFLPREDDTIISGDDSDSTGRLWLLVFFSSQLFFGAPLSAGNPALSFSGVPDRVRHLERDVNKVADVMTGLLGWDGLRVGGLRVVTPLAVGGLLVPALSKVGGRRPKGGAHLSFLQDDAALEGTLRNTLELIDPKKGLMPPSIGGSSGNLNGPSLTSISDFTAVFLAGGHELMGRRKTLSRLKFYATASKAALAQGNRTVRGRRLGPELTVSFFLVEKGTFSRRSSSLTSLLWSRLSSLLSILNLLFATLSLIEAIAGQRPIRSVFCNNDDDCDALDICCLFTHQGRIIQQCNDPNVCASLGGTELLGFRNGGCIANGHNVC</sequence>
<organism evidence="1 2">
    <name type="scientific">Blyttiomyces helicus</name>
    <dbReference type="NCBI Taxonomy" id="388810"/>
    <lineage>
        <taxon>Eukaryota</taxon>
        <taxon>Fungi</taxon>
        <taxon>Fungi incertae sedis</taxon>
        <taxon>Chytridiomycota</taxon>
        <taxon>Chytridiomycota incertae sedis</taxon>
        <taxon>Chytridiomycetes</taxon>
        <taxon>Chytridiomycetes incertae sedis</taxon>
        <taxon>Blyttiomyces</taxon>
    </lineage>
</organism>
<protein>
    <submittedName>
        <fullName evidence="1">Uncharacterized protein</fullName>
    </submittedName>
</protein>
<evidence type="ECO:0000313" key="1">
    <source>
        <dbReference type="EMBL" id="RKO86906.1"/>
    </source>
</evidence>
<evidence type="ECO:0000313" key="2">
    <source>
        <dbReference type="Proteomes" id="UP000269721"/>
    </source>
</evidence>
<reference evidence="2" key="1">
    <citation type="journal article" date="2018" name="Nat. Microbiol.">
        <title>Leveraging single-cell genomics to expand the fungal tree of life.</title>
        <authorList>
            <person name="Ahrendt S.R."/>
            <person name="Quandt C.A."/>
            <person name="Ciobanu D."/>
            <person name="Clum A."/>
            <person name="Salamov A."/>
            <person name="Andreopoulos B."/>
            <person name="Cheng J.F."/>
            <person name="Woyke T."/>
            <person name="Pelin A."/>
            <person name="Henrissat B."/>
            <person name="Reynolds N.K."/>
            <person name="Benny G.L."/>
            <person name="Smith M.E."/>
            <person name="James T.Y."/>
            <person name="Grigoriev I.V."/>
        </authorList>
    </citation>
    <scope>NUCLEOTIDE SEQUENCE [LARGE SCALE GENOMIC DNA]</scope>
</reference>
<accession>A0A4P9W9L4</accession>
<dbReference type="EMBL" id="KZ997825">
    <property type="protein sequence ID" value="RKO86906.1"/>
    <property type="molecule type" value="Genomic_DNA"/>
</dbReference>
<dbReference type="Proteomes" id="UP000269721">
    <property type="component" value="Unassembled WGS sequence"/>
</dbReference>
<proteinExistence type="predicted"/>